<dbReference type="AlphaFoldDB" id="A0A368G5W0"/>
<gene>
    <name evidence="2" type="ORF">ANCCAN_15414</name>
</gene>
<dbReference type="OrthoDB" id="5874077at2759"/>
<proteinExistence type="predicted"/>
<feature type="region of interest" description="Disordered" evidence="1">
    <location>
        <begin position="340"/>
        <end position="371"/>
    </location>
</feature>
<evidence type="ECO:0000256" key="1">
    <source>
        <dbReference type="SAM" id="MobiDB-lite"/>
    </source>
</evidence>
<keyword evidence="3" id="KW-1185">Reference proteome</keyword>
<dbReference type="EMBL" id="JOJR01000382">
    <property type="protein sequence ID" value="RCN38689.1"/>
    <property type="molecule type" value="Genomic_DNA"/>
</dbReference>
<organism evidence="2 3">
    <name type="scientific">Ancylostoma caninum</name>
    <name type="common">Dog hookworm</name>
    <dbReference type="NCBI Taxonomy" id="29170"/>
    <lineage>
        <taxon>Eukaryota</taxon>
        <taxon>Metazoa</taxon>
        <taxon>Ecdysozoa</taxon>
        <taxon>Nematoda</taxon>
        <taxon>Chromadorea</taxon>
        <taxon>Rhabditida</taxon>
        <taxon>Rhabditina</taxon>
        <taxon>Rhabditomorpha</taxon>
        <taxon>Strongyloidea</taxon>
        <taxon>Ancylostomatidae</taxon>
        <taxon>Ancylostomatinae</taxon>
        <taxon>Ancylostoma</taxon>
    </lineage>
</organism>
<accession>A0A368G5W0</accession>
<feature type="compositionally biased region" description="Acidic residues" evidence="1">
    <location>
        <begin position="349"/>
        <end position="360"/>
    </location>
</feature>
<comment type="caution">
    <text evidence="2">The sequence shown here is derived from an EMBL/GenBank/DDBJ whole genome shotgun (WGS) entry which is preliminary data.</text>
</comment>
<evidence type="ECO:0000313" key="3">
    <source>
        <dbReference type="Proteomes" id="UP000252519"/>
    </source>
</evidence>
<sequence length="371" mass="42741">MHSNLRTPTTSRVLPRQKISAIRRAPLDVTSPNYVSRRLLVGTPTTDYFSADDVPMQLEEEVSNGNINVREEHNFEEEPSCEREQLPATLHECIVRGSLQMRKAAKLIAEQKKRGVFNQAAYKEFVNSEVATRVKDMNFDGLDETDEAATCLNLIANRLQCEITLAKMEKQNRSSEIADKGEPSQMAAIDIVRTVMQWQPRVKDTTYQKLTSLYRYIFMRITNPPQCIRNFALRVNGRGGRNVSLKSLPLEIENFLLDFGEDILGYGHEEIIAGVKLNLEDPSFYNSLGRNEAERTKTLDILAKERLKWRTHLFRSLQKALRDIRAYGYNQEEGTWIPSNRQSKRMAEDPVDDHDLFEEEENRRPSSLFVQ</sequence>
<name>A0A368G5W0_ANCCA</name>
<dbReference type="Proteomes" id="UP000252519">
    <property type="component" value="Unassembled WGS sequence"/>
</dbReference>
<reference evidence="2 3" key="1">
    <citation type="submission" date="2014-10" db="EMBL/GenBank/DDBJ databases">
        <title>Draft genome of the hookworm Ancylostoma caninum.</title>
        <authorList>
            <person name="Mitreva M."/>
        </authorList>
    </citation>
    <scope>NUCLEOTIDE SEQUENCE [LARGE SCALE GENOMIC DNA]</scope>
    <source>
        <strain evidence="2 3">Baltimore</strain>
    </source>
</reference>
<protein>
    <submittedName>
        <fullName evidence="2">Uncharacterized protein</fullName>
    </submittedName>
</protein>
<evidence type="ECO:0000313" key="2">
    <source>
        <dbReference type="EMBL" id="RCN38689.1"/>
    </source>
</evidence>